<dbReference type="STRING" id="5874.Q4UF91"/>
<dbReference type="GeneID" id="3862297"/>
<dbReference type="InParanoid" id="Q4UF91"/>
<keyword evidence="1" id="KW-0175">Coiled coil</keyword>
<proteinExistence type="predicted"/>
<dbReference type="EMBL" id="CR940348">
    <property type="protein sequence ID" value="CAI74248.1"/>
    <property type="molecule type" value="Genomic_DNA"/>
</dbReference>
<accession>Q4UF91</accession>
<dbReference type="KEGG" id="tan:TA14835"/>
<protein>
    <submittedName>
        <fullName evidence="3">Uncharacterized protein</fullName>
    </submittedName>
</protein>
<dbReference type="AlphaFoldDB" id="Q4UF91"/>
<dbReference type="VEuPathDB" id="PiroplasmaDB:TA14835"/>
<dbReference type="RefSeq" id="XP_951980.1">
    <property type="nucleotide sequence ID" value="XM_946887.1"/>
</dbReference>
<evidence type="ECO:0000313" key="4">
    <source>
        <dbReference type="Proteomes" id="UP000001950"/>
    </source>
</evidence>
<dbReference type="eggNOG" id="ENOG502RWJR">
    <property type="taxonomic scope" value="Eukaryota"/>
</dbReference>
<reference evidence="3 4" key="1">
    <citation type="journal article" date="2005" name="Science">
        <title>Genome of the host-cell transforming parasite Theileria annulata compared with T. parva.</title>
        <authorList>
            <person name="Pain A."/>
            <person name="Renauld H."/>
            <person name="Berriman M."/>
            <person name="Murphy L."/>
            <person name="Yeats C.A."/>
            <person name="Weir W."/>
            <person name="Kerhornou A."/>
            <person name="Aslett M."/>
            <person name="Bishop R."/>
            <person name="Bouchier C."/>
            <person name="Cochet M."/>
            <person name="Coulson R.M.R."/>
            <person name="Cronin A."/>
            <person name="de Villiers E.P."/>
            <person name="Fraser A."/>
            <person name="Fosker N."/>
            <person name="Gardner M."/>
            <person name="Goble A."/>
            <person name="Griffiths-Jones S."/>
            <person name="Harris D.E."/>
            <person name="Katzer F."/>
            <person name="Larke N."/>
            <person name="Lord A."/>
            <person name="Maser P."/>
            <person name="McKellar S."/>
            <person name="Mooney P."/>
            <person name="Morton F."/>
            <person name="Nene V."/>
            <person name="O'Neil S."/>
            <person name="Price C."/>
            <person name="Quail M.A."/>
            <person name="Rabbinowitsch E."/>
            <person name="Rawlings N.D."/>
            <person name="Rutter S."/>
            <person name="Saunders D."/>
            <person name="Seeger K."/>
            <person name="Shah T."/>
            <person name="Squares R."/>
            <person name="Squares S."/>
            <person name="Tivey A."/>
            <person name="Walker A.R."/>
            <person name="Woodward J."/>
            <person name="Dobbelaere D.A.E."/>
            <person name="Langsley G."/>
            <person name="Rajandream M.A."/>
            <person name="McKeever D."/>
            <person name="Shiels B."/>
            <person name="Tait A."/>
            <person name="Barrell B.G."/>
            <person name="Hall N."/>
        </authorList>
    </citation>
    <scope>NUCLEOTIDE SEQUENCE [LARGE SCALE GENOMIC DNA]</scope>
    <source>
        <strain evidence="4">Ankara</strain>
    </source>
</reference>
<dbReference type="OMA" id="ENDQYYG"/>
<keyword evidence="4" id="KW-1185">Reference proteome</keyword>
<sequence length="450" mass="51828">MVGSSDTLPDLKHVDVTDVTNEVKNNEKSENNEVMNEVNELYNELEELYDSLTNNCVLRSNTECVGNNTPMGSEFPLSNNFNSCLKPDDRINELYFNKLNEKNKLIYCNNKLNEIKSLLEGENEPEQVVKKNGVAWEIDDNYLKQFELKMNIKNQEDLINCRLNNINHNKLVLSDYYKLHQMSKNNPTPDLHPPSKQNSIVVNDVRDNNLIQTNIKRLNTAPNFINTVPVPLKHPNLTPVNTAKNNTTPIIVNQPQNPNHKLTNGLIVRNKLNNLTVLNRVNNDNMVYVRGNIRYKPNQPPYINCNLQFHPPVSNNLSADKVLNRKESVDTKHSNNLDSQHVTTPDSEHEMPNCSDYYKFNTIDDLIKYENDQYYGNSMGPLPVINDHNEGKLSNDKKVKMCKHRKKRKRHSIHCKYYKGGSSISTDTSIENDEIRANGEVFYNTRVIYT</sequence>
<feature type="coiled-coil region" evidence="1">
    <location>
        <begin position="24"/>
        <end position="55"/>
    </location>
</feature>
<dbReference type="Proteomes" id="UP000001950">
    <property type="component" value="Chromosome 2"/>
</dbReference>
<evidence type="ECO:0000313" key="3">
    <source>
        <dbReference type="EMBL" id="CAI74248.1"/>
    </source>
</evidence>
<feature type="region of interest" description="Disordered" evidence="2">
    <location>
        <begin position="328"/>
        <end position="350"/>
    </location>
</feature>
<gene>
    <name evidence="3" type="ORF">TA14835</name>
</gene>
<evidence type="ECO:0000256" key="1">
    <source>
        <dbReference type="SAM" id="Coils"/>
    </source>
</evidence>
<organism evidence="3 4">
    <name type="scientific">Theileria annulata</name>
    <dbReference type="NCBI Taxonomy" id="5874"/>
    <lineage>
        <taxon>Eukaryota</taxon>
        <taxon>Sar</taxon>
        <taxon>Alveolata</taxon>
        <taxon>Apicomplexa</taxon>
        <taxon>Aconoidasida</taxon>
        <taxon>Piroplasmida</taxon>
        <taxon>Theileriidae</taxon>
        <taxon>Theileria</taxon>
    </lineage>
</organism>
<dbReference type="OrthoDB" id="10466425at2759"/>
<name>Q4UF91_THEAN</name>
<evidence type="ECO:0000256" key="2">
    <source>
        <dbReference type="SAM" id="MobiDB-lite"/>
    </source>
</evidence>
<feature type="compositionally biased region" description="Polar residues" evidence="2">
    <location>
        <begin position="336"/>
        <end position="345"/>
    </location>
</feature>